<keyword evidence="3" id="KW-1185">Reference proteome</keyword>
<protein>
    <recommendedName>
        <fullName evidence="1">Bacteriophage phiJL001 Gp84 C-terminal domain-containing protein</fullName>
    </recommendedName>
</protein>
<reference evidence="2 3" key="1">
    <citation type="submission" date="2016-10" db="EMBL/GenBank/DDBJ databases">
        <authorList>
            <person name="de Groot N.N."/>
        </authorList>
    </citation>
    <scope>NUCLEOTIDE SEQUENCE [LARGE SCALE GENOMIC DNA]</scope>
    <source>
        <strain evidence="2 3">DSM 28010</strain>
    </source>
</reference>
<dbReference type="Pfam" id="PF09931">
    <property type="entry name" value="Phage_phiJL001_Gp84_N"/>
    <property type="match status" value="1"/>
</dbReference>
<evidence type="ECO:0000313" key="2">
    <source>
        <dbReference type="EMBL" id="SDI07446.1"/>
    </source>
</evidence>
<dbReference type="Pfam" id="PF09356">
    <property type="entry name" value="Phage_BR0599"/>
    <property type="match status" value="1"/>
</dbReference>
<organism evidence="2 3">
    <name type="scientific">Lutimaribacter saemankumensis</name>
    <dbReference type="NCBI Taxonomy" id="490829"/>
    <lineage>
        <taxon>Bacteria</taxon>
        <taxon>Pseudomonadati</taxon>
        <taxon>Pseudomonadota</taxon>
        <taxon>Alphaproteobacteria</taxon>
        <taxon>Rhodobacterales</taxon>
        <taxon>Roseobacteraceae</taxon>
        <taxon>Lutimaribacter</taxon>
    </lineage>
</organism>
<dbReference type="STRING" id="490829.SAMN05421850_101559"/>
<accession>A0A1G8HL70</accession>
<dbReference type="RefSeq" id="WP_090026229.1">
    <property type="nucleotide sequence ID" value="NZ_FNEB01000001.1"/>
</dbReference>
<evidence type="ECO:0000259" key="1">
    <source>
        <dbReference type="Pfam" id="PF09356"/>
    </source>
</evidence>
<dbReference type="NCBIfam" id="TIGR02218">
    <property type="entry name" value="phg_TIGR02218"/>
    <property type="match status" value="1"/>
</dbReference>
<dbReference type="EMBL" id="FNEB01000001">
    <property type="protein sequence ID" value="SDI07446.1"/>
    <property type="molecule type" value="Genomic_DNA"/>
</dbReference>
<name>A0A1G8HL70_9RHOB</name>
<evidence type="ECO:0000313" key="3">
    <source>
        <dbReference type="Proteomes" id="UP000199340"/>
    </source>
</evidence>
<sequence length="292" mass="31538">MNAEFLEHVRSGLTTLASAWAITLTDGRVLGFTDHDCPMEFDGIVFAADSGLSATALQQTTGLAVDNAEALGALSDARIREADIEAGRYDGADLRAWIVNWADPAQRHLRFRGSIGEIRRAGGAFRAELRGLTEALNRPIGRVFQKPCTAVLGDRACGFDLARPGFAVEVALRGVDDDGTLLFDSMAGYAPGWFRRGALEILDGAAAGLKAQIKRDETVNDRRVIAPWVALRAPLAEGDVVRLTAGCDKRFETCRFKFDNALNFQGFPDLPAEDWLMAVPARSGDLGGGSRR</sequence>
<feature type="domain" description="Bacteriophage phiJL001 Gp84 C-terminal" evidence="1">
    <location>
        <begin position="192"/>
        <end position="274"/>
    </location>
</feature>
<dbReference type="InterPro" id="IPR018964">
    <property type="entry name" value="Phage_phiJL001_Gp84_C"/>
</dbReference>
<dbReference type="InterPro" id="IPR011928">
    <property type="entry name" value="Phage_phiJL001_Gp84"/>
</dbReference>
<proteinExistence type="predicted"/>
<dbReference type="AlphaFoldDB" id="A0A1G8HL70"/>
<gene>
    <name evidence="2" type="ORF">SAMN05421850_101559</name>
</gene>
<dbReference type="Proteomes" id="UP000199340">
    <property type="component" value="Unassembled WGS sequence"/>
</dbReference>
<dbReference type="OrthoDB" id="1633386at2"/>